<dbReference type="InterPro" id="IPR009057">
    <property type="entry name" value="Homeodomain-like_sf"/>
</dbReference>
<reference evidence="4 5" key="1">
    <citation type="journal article" date="2016" name="Front. Microbiol.">
        <title>Comprehensive Phylogenetic Analysis of Bovine Non-aureus Staphylococci Species Based on Whole-Genome Sequencing.</title>
        <authorList>
            <person name="Naushad S."/>
            <person name="Barkema H.W."/>
            <person name="Luby C."/>
            <person name="Condas L.A."/>
            <person name="Nobrega D.B."/>
            <person name="Carson D.A."/>
            <person name="De Buck J."/>
        </authorList>
    </citation>
    <scope>NUCLEOTIDE SEQUENCE [LARGE SCALE GENOMIC DNA]</scope>
    <source>
        <strain evidence="4 5">SNUC 102</strain>
    </source>
</reference>
<evidence type="ECO:0000256" key="2">
    <source>
        <dbReference type="PROSITE-ProRule" id="PRU00335"/>
    </source>
</evidence>
<gene>
    <name evidence="4" type="ORF">BU097_02275</name>
</gene>
<evidence type="ECO:0000313" key="4">
    <source>
        <dbReference type="EMBL" id="RIN12374.1"/>
    </source>
</evidence>
<dbReference type="OrthoDB" id="277085at2"/>
<evidence type="ECO:0000259" key="3">
    <source>
        <dbReference type="PROSITE" id="PS50977"/>
    </source>
</evidence>
<name>A0A418IR82_STAXY</name>
<dbReference type="RefSeq" id="WP_119603681.1">
    <property type="nucleotide sequence ID" value="NZ_QXUL01000007.1"/>
</dbReference>
<dbReference type="SUPFAM" id="SSF46689">
    <property type="entry name" value="Homeodomain-like"/>
    <property type="match status" value="1"/>
</dbReference>
<dbReference type="Gene3D" id="1.10.357.10">
    <property type="entry name" value="Tetracycline Repressor, domain 2"/>
    <property type="match status" value="1"/>
</dbReference>
<proteinExistence type="predicted"/>
<organism evidence="4 5">
    <name type="scientific">Staphylococcus xylosus</name>
    <dbReference type="NCBI Taxonomy" id="1288"/>
    <lineage>
        <taxon>Bacteria</taxon>
        <taxon>Bacillati</taxon>
        <taxon>Bacillota</taxon>
        <taxon>Bacilli</taxon>
        <taxon>Bacillales</taxon>
        <taxon>Staphylococcaceae</taxon>
        <taxon>Staphylococcus</taxon>
    </lineage>
</organism>
<dbReference type="PROSITE" id="PS50977">
    <property type="entry name" value="HTH_TETR_2"/>
    <property type="match status" value="1"/>
</dbReference>
<dbReference type="InterPro" id="IPR001647">
    <property type="entry name" value="HTH_TetR"/>
</dbReference>
<evidence type="ECO:0000313" key="5">
    <source>
        <dbReference type="Proteomes" id="UP000285567"/>
    </source>
</evidence>
<keyword evidence="1 2" id="KW-0238">DNA-binding</keyword>
<dbReference type="EMBL" id="QXUL01000007">
    <property type="protein sequence ID" value="RIN12374.1"/>
    <property type="molecule type" value="Genomic_DNA"/>
</dbReference>
<keyword evidence="5" id="KW-1185">Reference proteome</keyword>
<dbReference type="AlphaFoldDB" id="A0A418IR82"/>
<dbReference type="Proteomes" id="UP000285567">
    <property type="component" value="Unassembled WGS sequence"/>
</dbReference>
<evidence type="ECO:0000256" key="1">
    <source>
        <dbReference type="ARBA" id="ARBA00023125"/>
    </source>
</evidence>
<protein>
    <submittedName>
        <fullName evidence="4">TetR/AcrR family transcriptional regulator</fullName>
    </submittedName>
</protein>
<sequence>MKNQRRRNSKQLKEEIYNITYELIKAEGYRSINFTKVAKYVQTSRSVMYRYWDTNHDLIIDTIIYHIENTKSDLNKLDFDEGNMRENLIFIGYKFIDETQKTPFSYLNLLFNDDTFNYKNDLLPKVRESNIKMMDYIFKLAIHTGEIYNIPPDIVKLSYFQLLRSTTSKSNNSIFKYNVKEIVDDIIIPTISYYQ</sequence>
<dbReference type="GO" id="GO:0003677">
    <property type="term" value="F:DNA binding"/>
    <property type="evidence" value="ECO:0007669"/>
    <property type="project" value="UniProtKB-UniRule"/>
</dbReference>
<feature type="DNA-binding region" description="H-T-H motif" evidence="2">
    <location>
        <begin position="33"/>
        <end position="52"/>
    </location>
</feature>
<comment type="caution">
    <text evidence="4">The sequence shown here is derived from an EMBL/GenBank/DDBJ whole genome shotgun (WGS) entry which is preliminary data.</text>
</comment>
<feature type="domain" description="HTH tetR-type" evidence="3">
    <location>
        <begin position="10"/>
        <end position="70"/>
    </location>
</feature>
<accession>A0A418IR82</accession>